<organism evidence="8 9">
    <name type="scientific">Sphingomonas alpina</name>
    <dbReference type="NCBI Taxonomy" id="653931"/>
    <lineage>
        <taxon>Bacteria</taxon>
        <taxon>Pseudomonadati</taxon>
        <taxon>Pseudomonadota</taxon>
        <taxon>Alphaproteobacteria</taxon>
        <taxon>Sphingomonadales</taxon>
        <taxon>Sphingomonadaceae</taxon>
        <taxon>Sphingomonas</taxon>
    </lineage>
</organism>
<evidence type="ECO:0000256" key="5">
    <source>
        <dbReference type="SAM" id="MobiDB-lite"/>
    </source>
</evidence>
<keyword evidence="2 6" id="KW-0812">Transmembrane</keyword>
<feature type="region of interest" description="Disordered" evidence="5">
    <location>
        <begin position="49"/>
        <end position="84"/>
    </location>
</feature>
<proteinExistence type="predicted"/>
<gene>
    <name evidence="8" type="ORF">H3Z74_05655</name>
</gene>
<evidence type="ECO:0000313" key="8">
    <source>
        <dbReference type="EMBL" id="QNQ10682.1"/>
    </source>
</evidence>
<dbReference type="NCBIfam" id="TIGR01352">
    <property type="entry name" value="tonB_Cterm"/>
    <property type="match status" value="1"/>
</dbReference>
<dbReference type="EMBL" id="CP061038">
    <property type="protein sequence ID" value="QNQ10682.1"/>
    <property type="molecule type" value="Genomic_DNA"/>
</dbReference>
<keyword evidence="4 6" id="KW-0472">Membrane</keyword>
<comment type="subcellular location">
    <subcellularLocation>
        <location evidence="1">Membrane</location>
        <topology evidence="1">Single-pass membrane protein</topology>
    </subcellularLocation>
</comment>
<dbReference type="KEGG" id="spap:H3Z74_05655"/>
<dbReference type="AlphaFoldDB" id="A0A7H0LLX9"/>
<evidence type="ECO:0000256" key="4">
    <source>
        <dbReference type="ARBA" id="ARBA00023136"/>
    </source>
</evidence>
<feature type="compositionally biased region" description="Pro residues" evidence="5">
    <location>
        <begin position="54"/>
        <end position="84"/>
    </location>
</feature>
<dbReference type="PROSITE" id="PS52015">
    <property type="entry name" value="TONB_CTD"/>
    <property type="match status" value="1"/>
</dbReference>
<name>A0A7H0LLX9_9SPHN</name>
<sequence>MSYADQRMSGSKVVAIVIVALIHAVIGYAFVTGLAYQYVKKAAEKLNTFDVEEPPPPPPDEPPPPPPDTPLTPPPVVSPPPIVNVPRPPVVMQTVTTPPPAAPMVPIAAPPAPPPPAPAPPRIAVPVTPRGNQGDWFPQDSYPAAARRAEAEGRVSVQVTVDTRGRVSACRVTSSSGNSDLDEATCRLATRNGRFNPAKDANGTPIESTTSIRAVKWQIEDR</sequence>
<evidence type="ECO:0000256" key="6">
    <source>
        <dbReference type="SAM" id="Phobius"/>
    </source>
</evidence>
<evidence type="ECO:0000256" key="1">
    <source>
        <dbReference type="ARBA" id="ARBA00004167"/>
    </source>
</evidence>
<dbReference type="GO" id="GO:0055085">
    <property type="term" value="P:transmembrane transport"/>
    <property type="evidence" value="ECO:0007669"/>
    <property type="project" value="InterPro"/>
</dbReference>
<feature type="transmembrane region" description="Helical" evidence="6">
    <location>
        <begin position="13"/>
        <end position="36"/>
    </location>
</feature>
<dbReference type="SUPFAM" id="SSF74653">
    <property type="entry name" value="TolA/TonB C-terminal domain"/>
    <property type="match status" value="1"/>
</dbReference>
<keyword evidence="9" id="KW-1185">Reference proteome</keyword>
<dbReference type="InterPro" id="IPR037682">
    <property type="entry name" value="TonB_C"/>
</dbReference>
<dbReference type="InterPro" id="IPR006260">
    <property type="entry name" value="TonB/TolA_C"/>
</dbReference>
<dbReference type="GO" id="GO:0016020">
    <property type="term" value="C:membrane"/>
    <property type="evidence" value="ECO:0007669"/>
    <property type="project" value="UniProtKB-SubCell"/>
</dbReference>
<evidence type="ECO:0000313" key="9">
    <source>
        <dbReference type="Proteomes" id="UP000516148"/>
    </source>
</evidence>
<reference evidence="8 9" key="1">
    <citation type="submission" date="2020-09" db="EMBL/GenBank/DDBJ databases">
        <title>Sphingomonas sp., a new species isolated from pork steak.</title>
        <authorList>
            <person name="Heidler von Heilborn D."/>
        </authorList>
    </citation>
    <scope>NUCLEOTIDE SEQUENCE [LARGE SCALE GENOMIC DNA]</scope>
    <source>
        <strain evidence="9">S8-3T</strain>
    </source>
</reference>
<dbReference type="Proteomes" id="UP000516148">
    <property type="component" value="Chromosome"/>
</dbReference>
<keyword evidence="3 6" id="KW-1133">Transmembrane helix</keyword>
<dbReference type="Pfam" id="PF03544">
    <property type="entry name" value="TonB_C"/>
    <property type="match status" value="1"/>
</dbReference>
<dbReference type="RefSeq" id="WP_187762973.1">
    <property type="nucleotide sequence ID" value="NZ_CP061038.1"/>
</dbReference>
<dbReference type="Gene3D" id="3.30.1150.10">
    <property type="match status" value="1"/>
</dbReference>
<evidence type="ECO:0000256" key="2">
    <source>
        <dbReference type="ARBA" id="ARBA00022692"/>
    </source>
</evidence>
<protein>
    <submittedName>
        <fullName evidence="8">TonB family protein</fullName>
    </submittedName>
</protein>
<accession>A0A7H0LLX9</accession>
<evidence type="ECO:0000259" key="7">
    <source>
        <dbReference type="PROSITE" id="PS52015"/>
    </source>
</evidence>
<evidence type="ECO:0000256" key="3">
    <source>
        <dbReference type="ARBA" id="ARBA00022989"/>
    </source>
</evidence>
<feature type="domain" description="TonB C-terminal" evidence="7">
    <location>
        <begin position="127"/>
        <end position="222"/>
    </location>
</feature>